<feature type="transmembrane region" description="Helical" evidence="1">
    <location>
        <begin position="41"/>
        <end position="59"/>
    </location>
</feature>
<dbReference type="PATRIC" id="fig|33036.3.peg.1745"/>
<reference evidence="3" key="1">
    <citation type="submission" date="2016-01" db="EMBL/GenBank/DDBJ databases">
        <authorList>
            <person name="Mitreva M."/>
            <person name="Pepin K.H."/>
            <person name="Mihindukulasuriya K.A."/>
            <person name="Fulton R."/>
            <person name="Fronick C."/>
            <person name="O'Laughlin M."/>
            <person name="Miner T."/>
            <person name="Herter B."/>
            <person name="Rosa B.A."/>
            <person name="Cordes M."/>
            <person name="Tomlinson C."/>
            <person name="Wollam A."/>
            <person name="Palsikar V.B."/>
            <person name="Mardis E.R."/>
            <person name="Wilson R.K."/>
        </authorList>
    </citation>
    <scope>NUCLEOTIDE SEQUENCE [LARGE SCALE GENOMIC DNA]</scope>
    <source>
        <strain evidence="3">MJR8151</strain>
    </source>
</reference>
<accession>A0A133KAR0</accession>
<evidence type="ECO:0008006" key="4">
    <source>
        <dbReference type="Google" id="ProtNLM"/>
    </source>
</evidence>
<dbReference type="NCBIfam" id="TIGR02185">
    <property type="entry name" value="Trep_Strep"/>
    <property type="match status" value="1"/>
</dbReference>
<evidence type="ECO:0000256" key="1">
    <source>
        <dbReference type="SAM" id="Phobius"/>
    </source>
</evidence>
<keyword evidence="1" id="KW-1133">Transmembrane helix</keyword>
<protein>
    <recommendedName>
        <fullName evidence="4">TIGR02185 family protein</fullName>
    </recommendedName>
</protein>
<organism evidence="2 3">
    <name type="scientific">Anaerococcus tetradius</name>
    <dbReference type="NCBI Taxonomy" id="33036"/>
    <lineage>
        <taxon>Bacteria</taxon>
        <taxon>Bacillati</taxon>
        <taxon>Bacillota</taxon>
        <taxon>Tissierellia</taxon>
        <taxon>Tissierellales</taxon>
        <taxon>Peptoniphilaceae</taxon>
        <taxon>Anaerococcus</taxon>
    </lineage>
</organism>
<proteinExistence type="predicted"/>
<feature type="transmembrane region" description="Helical" evidence="1">
    <location>
        <begin position="157"/>
        <end position="180"/>
    </location>
</feature>
<evidence type="ECO:0000313" key="2">
    <source>
        <dbReference type="EMBL" id="KWZ76589.1"/>
    </source>
</evidence>
<evidence type="ECO:0000313" key="3">
    <source>
        <dbReference type="Proteomes" id="UP000070383"/>
    </source>
</evidence>
<keyword evidence="1" id="KW-0812">Transmembrane</keyword>
<feature type="transmembrane region" description="Helical" evidence="1">
    <location>
        <begin position="14"/>
        <end position="35"/>
    </location>
</feature>
<dbReference type="AlphaFoldDB" id="A0A133KAR0"/>
<dbReference type="EMBL" id="LRPM01000076">
    <property type="protein sequence ID" value="KWZ76589.1"/>
    <property type="molecule type" value="Genomic_DNA"/>
</dbReference>
<dbReference type="InterPro" id="IPR011733">
    <property type="entry name" value="CHP02185_IM"/>
</dbReference>
<keyword evidence="3" id="KW-1185">Reference proteome</keyword>
<dbReference type="Proteomes" id="UP000070383">
    <property type="component" value="Unassembled WGS sequence"/>
</dbReference>
<feature type="transmembrane region" description="Helical" evidence="1">
    <location>
        <begin position="71"/>
        <end position="100"/>
    </location>
</feature>
<keyword evidence="1" id="KW-0472">Membrane</keyword>
<dbReference type="Pfam" id="PF09605">
    <property type="entry name" value="Trep_Strep"/>
    <property type="match status" value="1"/>
</dbReference>
<feature type="transmembrane region" description="Helical" evidence="1">
    <location>
        <begin position="112"/>
        <end position="136"/>
    </location>
</feature>
<comment type="caution">
    <text evidence="2">The sequence shown here is derived from an EMBL/GenBank/DDBJ whole genome shotgun (WGS) entry which is preliminary data.</text>
</comment>
<sequence length="195" mass="21884">MIMEEKKKFQIKDLIITALMVLCSQVLYRVLSFLFVTPYTMLLAVPVWSIIGAIAYFLVPIKTKNPWMILLFCILTGIISFYPPYIISLIIAGIIAMVIAQTKGIQYYKGLTIGYIIFCALAGFGGMCVPFLFYAEQTIKSYEKIFGSEYMETLTKLVSPMTSVIFLVVIAICALIGAIISEKLLKKHFEKAGMI</sequence>
<gene>
    <name evidence="2" type="ORF">HMPREF3200_01760</name>
</gene>
<dbReference type="STRING" id="33036.HMPREF3200_01760"/>
<name>A0A133KAR0_9FIRM</name>